<feature type="binding site" evidence="7">
    <location>
        <position position="55"/>
    </location>
    <ligand>
        <name>Zn(2+)</name>
        <dbReference type="ChEBI" id="CHEBI:29105"/>
        <note>catalytic</note>
    </ligand>
</feature>
<proteinExistence type="inferred from homology"/>
<evidence type="ECO:0000256" key="7">
    <source>
        <dbReference type="HAMAP-Rule" id="MF_00972"/>
    </source>
</evidence>
<dbReference type="CDD" id="cd01285">
    <property type="entry name" value="nucleoside_deaminase"/>
    <property type="match status" value="1"/>
</dbReference>
<dbReference type="HAMAP" id="MF_00972">
    <property type="entry name" value="tRNA_aden_deaminase"/>
    <property type="match status" value="1"/>
</dbReference>
<dbReference type="PANTHER" id="PTHR11079">
    <property type="entry name" value="CYTOSINE DEAMINASE FAMILY MEMBER"/>
    <property type="match status" value="1"/>
</dbReference>
<dbReference type="PANTHER" id="PTHR11079:SF179">
    <property type="entry name" value="TRNA(ADENINE(34)) DEAMINASE, CHLOROPLASTIC"/>
    <property type="match status" value="1"/>
</dbReference>
<dbReference type="InterPro" id="IPR016193">
    <property type="entry name" value="Cytidine_deaminase-like"/>
</dbReference>
<keyword evidence="5 7" id="KW-0862">Zinc</keyword>
<dbReference type="PROSITE" id="PS51747">
    <property type="entry name" value="CYT_DCMP_DEAMINASES_2"/>
    <property type="match status" value="1"/>
</dbReference>
<evidence type="ECO:0000313" key="10">
    <source>
        <dbReference type="Proteomes" id="UP000746471"/>
    </source>
</evidence>
<evidence type="ECO:0000313" key="9">
    <source>
        <dbReference type="EMBL" id="MBS7526540.1"/>
    </source>
</evidence>
<comment type="function">
    <text evidence="7">Catalyzes the deamination of adenosine to inosine at the wobble position 34 of tRNA(Arg2).</text>
</comment>
<dbReference type="InterPro" id="IPR002125">
    <property type="entry name" value="CMP_dCMP_dom"/>
</dbReference>
<evidence type="ECO:0000256" key="3">
    <source>
        <dbReference type="ARBA" id="ARBA00022723"/>
    </source>
</evidence>
<dbReference type="InterPro" id="IPR016192">
    <property type="entry name" value="APOBEC/CMP_deaminase_Zn-bd"/>
</dbReference>
<keyword evidence="4 7" id="KW-0378">Hydrolase</keyword>
<keyword evidence="2 7" id="KW-0819">tRNA processing</keyword>
<feature type="active site" description="Proton donor" evidence="7">
    <location>
        <position position="57"/>
    </location>
</feature>
<comment type="similarity">
    <text evidence="1">Belongs to the cytidine and deoxycytidylate deaminase family. ADAT2 subfamily.</text>
</comment>
<name>A0ABS5PMY3_9FIRM</name>
<dbReference type="Pfam" id="PF14437">
    <property type="entry name" value="MafB19-deam"/>
    <property type="match status" value="1"/>
</dbReference>
<dbReference type="EMBL" id="JAHBCL010000011">
    <property type="protein sequence ID" value="MBS7526540.1"/>
    <property type="molecule type" value="Genomic_DNA"/>
</dbReference>
<dbReference type="SUPFAM" id="SSF53927">
    <property type="entry name" value="Cytidine deaminase-like"/>
    <property type="match status" value="1"/>
</dbReference>
<evidence type="ECO:0000256" key="1">
    <source>
        <dbReference type="ARBA" id="ARBA00010669"/>
    </source>
</evidence>
<dbReference type="InterPro" id="IPR058535">
    <property type="entry name" value="MafB19-deam"/>
</dbReference>
<evidence type="ECO:0000256" key="2">
    <source>
        <dbReference type="ARBA" id="ARBA00022694"/>
    </source>
</evidence>
<organism evidence="9 10">
    <name type="scientific">Fusibacter paucivorans</name>
    <dbReference type="NCBI Taxonomy" id="76009"/>
    <lineage>
        <taxon>Bacteria</taxon>
        <taxon>Bacillati</taxon>
        <taxon>Bacillota</taxon>
        <taxon>Clostridia</taxon>
        <taxon>Eubacteriales</taxon>
        <taxon>Eubacteriales Family XII. Incertae Sedis</taxon>
        <taxon>Fusibacter</taxon>
    </lineage>
</organism>
<dbReference type="PROSITE" id="PS00903">
    <property type="entry name" value="CYT_DCMP_DEAMINASES_1"/>
    <property type="match status" value="1"/>
</dbReference>
<feature type="domain" description="CMP/dCMP-type deaminase" evidence="8">
    <location>
        <begin position="4"/>
        <end position="114"/>
    </location>
</feature>
<dbReference type="EC" id="3.5.4.33" evidence="7"/>
<dbReference type="Proteomes" id="UP000746471">
    <property type="component" value="Unassembled WGS sequence"/>
</dbReference>
<comment type="subunit">
    <text evidence="7">Homodimer.</text>
</comment>
<dbReference type="InterPro" id="IPR028883">
    <property type="entry name" value="tRNA_aden_deaminase"/>
</dbReference>
<evidence type="ECO:0000256" key="5">
    <source>
        <dbReference type="ARBA" id="ARBA00022833"/>
    </source>
</evidence>
<sequence>MCKSENETFMFAALEEAEKALHYGEVPIGAVIVKSGRIIARAHNTRETSEDVLGHAEINAIRKASEILGGWRLTDCDIYVTIEPCPMCTGALYQARIRKIYYGAPDLKSGACQSVMRFFDVKGLNHYCDVESGLLEIRCIQLLKDFFNKRRR</sequence>
<accession>A0ABS5PMY3</accession>
<dbReference type="Gene3D" id="3.40.140.10">
    <property type="entry name" value="Cytidine Deaminase, domain 2"/>
    <property type="match status" value="1"/>
</dbReference>
<gene>
    <name evidence="7" type="primary">tadA</name>
    <name evidence="9" type="ORF">KHM83_07610</name>
</gene>
<feature type="binding site" evidence="7">
    <location>
        <position position="85"/>
    </location>
    <ligand>
        <name>Zn(2+)</name>
        <dbReference type="ChEBI" id="CHEBI:29105"/>
        <note>catalytic</note>
    </ligand>
</feature>
<keyword evidence="10" id="KW-1185">Reference proteome</keyword>
<feature type="binding site" evidence="7">
    <location>
        <position position="88"/>
    </location>
    <ligand>
        <name>Zn(2+)</name>
        <dbReference type="ChEBI" id="CHEBI:29105"/>
        <note>catalytic</note>
    </ligand>
</feature>
<evidence type="ECO:0000256" key="4">
    <source>
        <dbReference type="ARBA" id="ARBA00022801"/>
    </source>
</evidence>
<reference evidence="9 10" key="1">
    <citation type="submission" date="2021-05" db="EMBL/GenBank/DDBJ databases">
        <title>Fusibacter ferrireducens sp. nov., an anaerobic, sulfur- and Fe-reducing bacterium isolated from the mangrove sediment.</title>
        <authorList>
            <person name="Qiu D."/>
        </authorList>
    </citation>
    <scope>NUCLEOTIDE SEQUENCE [LARGE SCALE GENOMIC DNA]</scope>
    <source>
        <strain evidence="9 10">DSM 12116</strain>
    </source>
</reference>
<dbReference type="RefSeq" id="WP_213236402.1">
    <property type="nucleotide sequence ID" value="NZ_JAHBCL010000011.1"/>
</dbReference>
<protein>
    <recommendedName>
        <fullName evidence="7">tRNA-specific adenosine deaminase</fullName>
        <ecNumber evidence="7">3.5.4.33</ecNumber>
    </recommendedName>
</protein>
<comment type="caution">
    <text evidence="9">The sequence shown here is derived from an EMBL/GenBank/DDBJ whole genome shotgun (WGS) entry which is preliminary data.</text>
</comment>
<evidence type="ECO:0000259" key="8">
    <source>
        <dbReference type="PROSITE" id="PS51747"/>
    </source>
</evidence>
<comment type="catalytic activity">
    <reaction evidence="6 7">
        <text>adenosine(34) in tRNA + H2O + H(+) = inosine(34) in tRNA + NH4(+)</text>
        <dbReference type="Rhea" id="RHEA:43168"/>
        <dbReference type="Rhea" id="RHEA-COMP:10373"/>
        <dbReference type="Rhea" id="RHEA-COMP:10374"/>
        <dbReference type="ChEBI" id="CHEBI:15377"/>
        <dbReference type="ChEBI" id="CHEBI:15378"/>
        <dbReference type="ChEBI" id="CHEBI:28938"/>
        <dbReference type="ChEBI" id="CHEBI:74411"/>
        <dbReference type="ChEBI" id="CHEBI:82852"/>
        <dbReference type="EC" id="3.5.4.33"/>
    </reaction>
</comment>
<keyword evidence="3 7" id="KW-0479">Metal-binding</keyword>
<evidence type="ECO:0000256" key="6">
    <source>
        <dbReference type="ARBA" id="ARBA00048045"/>
    </source>
</evidence>
<comment type="cofactor">
    <cofactor evidence="7">
        <name>Zn(2+)</name>
        <dbReference type="ChEBI" id="CHEBI:29105"/>
    </cofactor>
    <text evidence="7">Binds 1 zinc ion per subunit.</text>
</comment>